<gene>
    <name evidence="1" type="ORF">FNL39_106206</name>
</gene>
<accession>A0ABQ6YJ48</accession>
<dbReference type="Gene3D" id="3.40.50.1000">
    <property type="entry name" value="HAD superfamily/HAD-like"/>
    <property type="match status" value="1"/>
</dbReference>
<reference evidence="1 2" key="1">
    <citation type="submission" date="2019-07" db="EMBL/GenBank/DDBJ databases">
        <title>Genomic Encyclopedia of Type Strains, Phase IV (KMG-IV): sequencing the most valuable type-strain genomes for metagenomic binning, comparative biology and taxonomic classification.</title>
        <authorList>
            <person name="Goeker M."/>
        </authorList>
    </citation>
    <scope>NUCLEOTIDE SEQUENCE [LARGE SCALE GENOMIC DNA]</scope>
    <source>
        <strain evidence="1 2">DSM 44831</strain>
    </source>
</reference>
<evidence type="ECO:0000313" key="1">
    <source>
        <dbReference type="EMBL" id="KAF0845817.1"/>
    </source>
</evidence>
<dbReference type="SUPFAM" id="SSF56784">
    <property type="entry name" value="HAD-like"/>
    <property type="match status" value="1"/>
</dbReference>
<dbReference type="PANTHER" id="PTHR10000:SF8">
    <property type="entry name" value="HAD SUPERFAMILY HYDROLASE-LIKE, TYPE 3"/>
    <property type="match status" value="1"/>
</dbReference>
<organism evidence="1 2">
    <name type="scientific">Nocardia caishijiensis</name>
    <dbReference type="NCBI Taxonomy" id="184756"/>
    <lineage>
        <taxon>Bacteria</taxon>
        <taxon>Bacillati</taxon>
        <taxon>Actinomycetota</taxon>
        <taxon>Actinomycetes</taxon>
        <taxon>Mycobacteriales</taxon>
        <taxon>Nocardiaceae</taxon>
        <taxon>Nocardia</taxon>
    </lineage>
</organism>
<proteinExistence type="predicted"/>
<dbReference type="Gene3D" id="3.30.1240.10">
    <property type="match status" value="1"/>
</dbReference>
<sequence length="279" mass="29341">MNSLVGGEHGGHNGVMAALGGAPKLIALDIDGTLLETGCAISARVVAAVRAAVDAGAHVVVTTGRTVLTTRPVLRELGLGEGHALCSNGAVQIDVARGEPVAVELFDPAPAVGALRALFPEMIFAAERVGVGVWATGHSPGEYSIGDFQLVDHHVLSSEPTPRLNGWWPGGDVIEMVRQLESLVVPETSWVHGEFGPWLTVSRRGVSKGWALERLRCSLGVHSSATLAIGDGFNDREMLRWAAHSVAMTGAPDEVLAMADEVTGHVTEDGVATVLERWF</sequence>
<dbReference type="PANTHER" id="PTHR10000">
    <property type="entry name" value="PHOSPHOSERINE PHOSPHATASE"/>
    <property type="match status" value="1"/>
</dbReference>
<protein>
    <submittedName>
        <fullName evidence="1">Hydroxymethylpyrimidine pyrophosphatase-like HAD family hydrolase</fullName>
    </submittedName>
</protein>
<comment type="caution">
    <text evidence="1">The sequence shown here is derived from an EMBL/GenBank/DDBJ whole genome shotgun (WGS) entry which is preliminary data.</text>
</comment>
<dbReference type="InterPro" id="IPR036412">
    <property type="entry name" value="HAD-like_sf"/>
</dbReference>
<dbReference type="EMBL" id="VMSD01000006">
    <property type="protein sequence ID" value="KAF0845817.1"/>
    <property type="molecule type" value="Genomic_DNA"/>
</dbReference>
<evidence type="ECO:0000313" key="2">
    <source>
        <dbReference type="Proteomes" id="UP000798951"/>
    </source>
</evidence>
<dbReference type="InterPro" id="IPR023214">
    <property type="entry name" value="HAD_sf"/>
</dbReference>
<name>A0ABQ6YJ48_9NOCA</name>
<keyword evidence="2" id="KW-1185">Reference proteome</keyword>
<dbReference type="Pfam" id="PF08282">
    <property type="entry name" value="Hydrolase_3"/>
    <property type="match status" value="2"/>
</dbReference>
<dbReference type="PROSITE" id="PS01229">
    <property type="entry name" value="COF_2"/>
    <property type="match status" value="1"/>
</dbReference>
<dbReference type="Proteomes" id="UP000798951">
    <property type="component" value="Unassembled WGS sequence"/>
</dbReference>